<name>A0A645I938_9ZZZZ</name>
<organism evidence="1">
    <name type="scientific">bioreactor metagenome</name>
    <dbReference type="NCBI Taxonomy" id="1076179"/>
    <lineage>
        <taxon>unclassified sequences</taxon>
        <taxon>metagenomes</taxon>
        <taxon>ecological metagenomes</taxon>
    </lineage>
</organism>
<evidence type="ECO:0000313" key="1">
    <source>
        <dbReference type="EMBL" id="MPN46939.1"/>
    </source>
</evidence>
<comment type="caution">
    <text evidence="1">The sequence shown here is derived from an EMBL/GenBank/DDBJ whole genome shotgun (WGS) entry which is preliminary data.</text>
</comment>
<reference evidence="1" key="1">
    <citation type="submission" date="2019-08" db="EMBL/GenBank/DDBJ databases">
        <authorList>
            <person name="Kucharzyk K."/>
            <person name="Murdoch R.W."/>
            <person name="Higgins S."/>
            <person name="Loffler F."/>
        </authorList>
    </citation>
    <scope>NUCLEOTIDE SEQUENCE</scope>
</reference>
<dbReference type="EMBL" id="VSSQ01108012">
    <property type="protein sequence ID" value="MPN46939.1"/>
    <property type="molecule type" value="Genomic_DNA"/>
</dbReference>
<gene>
    <name evidence="1" type="ORF">SDC9_194538</name>
</gene>
<sequence>MLVVGLVRLLLSQPPFTGVDFRKKGVGITESMMDAGQIKPVCQSECGTV</sequence>
<dbReference type="AlphaFoldDB" id="A0A645I938"/>
<protein>
    <submittedName>
        <fullName evidence="1">Uncharacterized protein</fullName>
    </submittedName>
</protein>
<proteinExistence type="predicted"/>
<accession>A0A645I938</accession>